<dbReference type="PANTHER" id="PTHR45663:SF11">
    <property type="entry name" value="GEO12009P1"/>
    <property type="match status" value="1"/>
</dbReference>
<dbReference type="GeneID" id="23617260"/>
<dbReference type="KEGG" id="apro:F751_5869"/>
<reference evidence="6 8" key="1">
    <citation type="journal article" date="2014" name="BMC Genomics">
        <title>Oil accumulation mechanisms of the oleaginous microalga Chlorella protothecoides revealed through its genome, transcriptomes, and proteomes.</title>
        <authorList>
            <person name="Gao C."/>
            <person name="Wang Y."/>
            <person name="Shen Y."/>
            <person name="Yan D."/>
            <person name="He X."/>
            <person name="Dai J."/>
            <person name="Wu Q."/>
        </authorList>
    </citation>
    <scope>NUCLEOTIDE SEQUENCE [LARGE SCALE GENOMIC DNA]</scope>
    <source>
        <strain evidence="6 8">0710</strain>
    </source>
</reference>
<dbReference type="SUPFAM" id="SSF52833">
    <property type="entry name" value="Thioredoxin-like"/>
    <property type="match status" value="1"/>
</dbReference>
<dbReference type="PANTHER" id="PTHR45663">
    <property type="entry name" value="GEO12009P1"/>
    <property type="match status" value="1"/>
</dbReference>
<evidence type="ECO:0000313" key="9">
    <source>
        <dbReference type="Proteomes" id="UP000279271"/>
    </source>
</evidence>
<dbReference type="CDD" id="cd02947">
    <property type="entry name" value="TRX_family"/>
    <property type="match status" value="1"/>
</dbReference>
<dbReference type="Gene3D" id="3.40.30.10">
    <property type="entry name" value="Glutaredoxin"/>
    <property type="match status" value="1"/>
</dbReference>
<dbReference type="OrthoDB" id="2121326at2759"/>
<evidence type="ECO:0000256" key="1">
    <source>
        <dbReference type="ARBA" id="ARBA00022448"/>
    </source>
</evidence>
<gene>
    <name evidence="7" type="ORF">APUTEX25_004697</name>
    <name evidence="6" type="ORF">F751_5869</name>
</gene>
<feature type="domain" description="Thioredoxin" evidence="5">
    <location>
        <begin position="41"/>
        <end position="167"/>
    </location>
</feature>
<evidence type="ECO:0000313" key="7">
    <source>
        <dbReference type="EMBL" id="RMZ56340.1"/>
    </source>
</evidence>
<dbReference type="EMBL" id="KL662141">
    <property type="protein sequence ID" value="KFM27037.1"/>
    <property type="molecule type" value="Genomic_DNA"/>
</dbReference>
<evidence type="ECO:0000256" key="4">
    <source>
        <dbReference type="ARBA" id="ARBA00023284"/>
    </source>
</evidence>
<keyword evidence="4" id="KW-0676">Redox-active center</keyword>
<organism evidence="6 8">
    <name type="scientific">Auxenochlorella protothecoides</name>
    <name type="common">Green microalga</name>
    <name type="synonym">Chlorella protothecoides</name>
    <dbReference type="NCBI Taxonomy" id="3075"/>
    <lineage>
        <taxon>Eukaryota</taxon>
        <taxon>Viridiplantae</taxon>
        <taxon>Chlorophyta</taxon>
        <taxon>core chlorophytes</taxon>
        <taxon>Trebouxiophyceae</taxon>
        <taxon>Chlorellales</taxon>
        <taxon>Chlorellaceae</taxon>
        <taxon>Auxenochlorella</taxon>
    </lineage>
</organism>
<keyword evidence="8" id="KW-1185">Reference proteome</keyword>
<dbReference type="PRINTS" id="PR00421">
    <property type="entry name" value="THIOREDOXIN"/>
</dbReference>
<keyword evidence="2" id="KW-0249">Electron transport</keyword>
<dbReference type="InterPro" id="IPR013766">
    <property type="entry name" value="Thioredoxin_domain"/>
</dbReference>
<reference evidence="9" key="2">
    <citation type="journal article" date="2018" name="Algal Res.">
        <title>Characterization of plant carbon substrate utilization by Auxenochlorella protothecoides.</title>
        <authorList>
            <person name="Vogler B.W."/>
            <person name="Starkenburg S.R."/>
            <person name="Sudasinghe N."/>
            <person name="Schambach J.Y."/>
            <person name="Rollin J.A."/>
            <person name="Pattathil S."/>
            <person name="Barry A.N."/>
        </authorList>
    </citation>
    <scope>NUCLEOTIDE SEQUENCE [LARGE SCALE GENOMIC DNA]</scope>
    <source>
        <strain evidence="9">UTEX 25</strain>
    </source>
</reference>
<dbReference type="FunFam" id="3.40.30.10:FF:000001">
    <property type="entry name" value="Thioredoxin"/>
    <property type="match status" value="1"/>
</dbReference>
<evidence type="ECO:0000259" key="5">
    <source>
        <dbReference type="PROSITE" id="PS51352"/>
    </source>
</evidence>
<accession>A0A087SMT3</accession>
<keyword evidence="3" id="KW-1015">Disulfide bond</keyword>
<proteinExistence type="predicted"/>
<dbReference type="GO" id="GO:0005737">
    <property type="term" value="C:cytoplasm"/>
    <property type="evidence" value="ECO:0007669"/>
    <property type="project" value="TreeGrafter"/>
</dbReference>
<dbReference type="InterPro" id="IPR005746">
    <property type="entry name" value="Thioredoxin"/>
</dbReference>
<dbReference type="PROSITE" id="PS00194">
    <property type="entry name" value="THIOREDOXIN_1"/>
    <property type="match status" value="1"/>
</dbReference>
<dbReference type="STRING" id="3075.A0A087SMT3"/>
<dbReference type="PROSITE" id="PS51352">
    <property type="entry name" value="THIOREDOXIN_2"/>
    <property type="match status" value="1"/>
</dbReference>
<evidence type="ECO:0000256" key="3">
    <source>
        <dbReference type="ARBA" id="ARBA00023157"/>
    </source>
</evidence>
<protein>
    <submittedName>
        <fullName evidence="6">Thioredoxin M-type, chloroplastic</fullName>
    </submittedName>
</protein>
<dbReference type="Pfam" id="PF00085">
    <property type="entry name" value="Thioredoxin"/>
    <property type="match status" value="1"/>
</dbReference>
<dbReference type="RefSeq" id="XP_011399993.1">
    <property type="nucleotide sequence ID" value="XM_011401691.1"/>
</dbReference>
<dbReference type="EMBL" id="QOKY01000147">
    <property type="protein sequence ID" value="RMZ56340.1"/>
    <property type="molecule type" value="Genomic_DNA"/>
</dbReference>
<reference evidence="7" key="4">
    <citation type="submission" date="2018-11" db="EMBL/GenBank/DDBJ databases">
        <title>Characterization of plant carbon substrate utilization by Auxenochlorella protothecoides.</title>
        <authorList>
            <person name="Vogler B.W."/>
            <person name="Starkenburg S.R."/>
            <person name="Sudasinghe N."/>
            <person name="Schambach J.Y."/>
            <person name="Rollin J.A."/>
            <person name="Pattathil S."/>
            <person name="Barry A.N."/>
        </authorList>
    </citation>
    <scope>NUCLEOTIDE SEQUENCE [LARGE SCALE GENOMIC DNA]</scope>
    <source>
        <strain evidence="7">UTEX 25</strain>
    </source>
</reference>
<dbReference type="Proteomes" id="UP000028924">
    <property type="component" value="Unassembled WGS sequence"/>
</dbReference>
<dbReference type="InterPro" id="IPR036249">
    <property type="entry name" value="Thioredoxin-like_sf"/>
</dbReference>
<dbReference type="Proteomes" id="UP000279271">
    <property type="component" value="Unassembled WGS sequence"/>
</dbReference>
<dbReference type="eggNOG" id="KOG0910">
    <property type="taxonomic scope" value="Eukaryota"/>
</dbReference>
<sequence>MSLATATMSTTGSLQAPHARSCSWLKTSARIHHSAAFRQAVHASRPRPSLRVFASEAVAAQGAGVVNDETWEELVLKSPVPVLVDFWAPWCGPCRMIAPLVDELAEEYGDRLRTLKLNTDESPTVATDYGIRSIPTVMIFKDGTKLDAVIGAVPKATLKQAIDKYLE</sequence>
<keyword evidence="1" id="KW-0813">Transport</keyword>
<evidence type="ECO:0000256" key="2">
    <source>
        <dbReference type="ARBA" id="ARBA00022982"/>
    </source>
</evidence>
<reference evidence="7" key="3">
    <citation type="submission" date="2018-10" db="EMBL/GenBank/DDBJ databases">
        <authorList>
            <person name="Hovde B."/>
            <person name="Zhang X."/>
        </authorList>
    </citation>
    <scope>NUCLEOTIDE SEQUENCE [LARGE SCALE GENOMIC DNA]</scope>
    <source>
        <strain evidence="7">UTEX 25</strain>
    </source>
</reference>
<evidence type="ECO:0000313" key="6">
    <source>
        <dbReference type="EMBL" id="KFM27037.1"/>
    </source>
</evidence>
<name>A0A087SMT3_AUXPR</name>
<dbReference type="AlphaFoldDB" id="A0A087SMT3"/>
<dbReference type="NCBIfam" id="TIGR01068">
    <property type="entry name" value="thioredoxin"/>
    <property type="match status" value="1"/>
</dbReference>
<dbReference type="GO" id="GO:0015035">
    <property type="term" value="F:protein-disulfide reductase activity"/>
    <property type="evidence" value="ECO:0007669"/>
    <property type="project" value="InterPro"/>
</dbReference>
<dbReference type="InterPro" id="IPR017937">
    <property type="entry name" value="Thioredoxin_CS"/>
</dbReference>
<evidence type="ECO:0000313" key="8">
    <source>
        <dbReference type="Proteomes" id="UP000028924"/>
    </source>
</evidence>